<dbReference type="GO" id="GO:0140825">
    <property type="term" value="F:lactoperoxidase activity"/>
    <property type="evidence" value="ECO:0007669"/>
    <property type="project" value="UniProtKB-EC"/>
</dbReference>
<dbReference type="AlphaFoldDB" id="A0AAV5DF28"/>
<accession>A0AAV5DF28</accession>
<keyword evidence="9 14" id="KW-0376">Hydrogen peroxide</keyword>
<dbReference type="Proteomes" id="UP001054889">
    <property type="component" value="Unassembled WGS sequence"/>
</dbReference>
<evidence type="ECO:0000256" key="7">
    <source>
        <dbReference type="ARBA" id="ARBA00023002"/>
    </source>
</evidence>
<feature type="binding site" evidence="11">
    <location>
        <position position="74"/>
    </location>
    <ligand>
        <name>Ca(2+)</name>
        <dbReference type="ChEBI" id="CHEBI:29108"/>
        <label>1</label>
    </ligand>
</feature>
<keyword evidence="5 11" id="KW-0479">Metal-binding</keyword>
<feature type="signal peptide" evidence="14">
    <location>
        <begin position="1"/>
        <end position="23"/>
    </location>
</feature>
<evidence type="ECO:0000313" key="17">
    <source>
        <dbReference type="EMBL" id="GJN08545.1"/>
    </source>
</evidence>
<dbReference type="GO" id="GO:0006979">
    <property type="term" value="P:response to oxidative stress"/>
    <property type="evidence" value="ECO:0007669"/>
    <property type="project" value="UniProtKB-UniRule"/>
</dbReference>
<protein>
    <recommendedName>
        <fullName evidence="14">Peroxidase</fullName>
        <ecNumber evidence="14">1.11.1.7</ecNumber>
    </recommendedName>
</protein>
<comment type="similarity">
    <text evidence="14">Belongs to the peroxidase family. Classical plant (class III) peroxidase subfamily.</text>
</comment>
<dbReference type="GO" id="GO:0042744">
    <property type="term" value="P:hydrogen peroxide catabolic process"/>
    <property type="evidence" value="ECO:0007669"/>
    <property type="project" value="UniProtKB-KW"/>
</dbReference>
<evidence type="ECO:0000256" key="5">
    <source>
        <dbReference type="ARBA" id="ARBA00022723"/>
    </source>
</evidence>
<keyword evidence="13" id="KW-1015">Disulfide bond</keyword>
<dbReference type="Pfam" id="PF00141">
    <property type="entry name" value="peroxidase"/>
    <property type="match status" value="1"/>
</dbReference>
<reference evidence="17" key="2">
    <citation type="submission" date="2021-12" db="EMBL/GenBank/DDBJ databases">
        <title>Resequencing data analysis of finger millet.</title>
        <authorList>
            <person name="Hatakeyama M."/>
            <person name="Aluri S."/>
            <person name="Balachadran M.T."/>
            <person name="Sivarajan S.R."/>
            <person name="Poveda L."/>
            <person name="Shimizu-Inatsugi R."/>
            <person name="Schlapbach R."/>
            <person name="Sreeman S.M."/>
            <person name="Shimizu K.K."/>
        </authorList>
    </citation>
    <scope>NUCLEOTIDE SEQUENCE</scope>
</reference>
<comment type="cofactor">
    <cofactor evidence="11 14">
        <name>Ca(2+)</name>
        <dbReference type="ChEBI" id="CHEBI:29108"/>
    </cofactor>
    <text evidence="11 14">Binds 2 calcium ions per subunit.</text>
</comment>
<keyword evidence="18" id="KW-1185">Reference proteome</keyword>
<feature type="compositionally biased region" description="Basic and acidic residues" evidence="15">
    <location>
        <begin position="290"/>
        <end position="321"/>
    </location>
</feature>
<proteinExistence type="inferred from homology"/>
<keyword evidence="6 11" id="KW-0106">Calcium</keyword>
<evidence type="ECO:0000256" key="4">
    <source>
        <dbReference type="ARBA" id="ARBA00022617"/>
    </source>
</evidence>
<feature type="binding site" evidence="11">
    <location>
        <position position="67"/>
    </location>
    <ligand>
        <name>Ca(2+)</name>
        <dbReference type="ChEBI" id="CHEBI:29108"/>
        <label>1</label>
    </ligand>
</feature>
<evidence type="ECO:0000256" key="8">
    <source>
        <dbReference type="ARBA" id="ARBA00023004"/>
    </source>
</evidence>
<dbReference type="GO" id="GO:0020037">
    <property type="term" value="F:heme binding"/>
    <property type="evidence" value="ECO:0007669"/>
    <property type="project" value="UniProtKB-UniRule"/>
</dbReference>
<keyword evidence="14" id="KW-0964">Secreted</keyword>
<feature type="compositionally biased region" description="Basic and acidic residues" evidence="15">
    <location>
        <begin position="233"/>
        <end position="249"/>
    </location>
</feature>
<dbReference type="EC" id="1.11.1.7" evidence="14"/>
<keyword evidence="14" id="KW-0732">Signal</keyword>
<dbReference type="GO" id="GO:0005576">
    <property type="term" value="C:extracellular region"/>
    <property type="evidence" value="ECO:0007669"/>
    <property type="project" value="UniProtKB-SubCell"/>
</dbReference>
<comment type="caution">
    <text evidence="17">The sequence shown here is derived from an EMBL/GenBank/DDBJ whole genome shotgun (WGS) entry which is preliminary data.</text>
</comment>
<dbReference type="InterPro" id="IPR000823">
    <property type="entry name" value="Peroxidase_pln"/>
</dbReference>
<feature type="site" description="Transition state stabilizer" evidence="12">
    <location>
        <position position="62"/>
    </location>
</feature>
<keyword evidence="4 14" id="KW-0349">Heme</keyword>
<dbReference type="SUPFAM" id="SSF48113">
    <property type="entry name" value="Heme-dependent peroxidases"/>
    <property type="match status" value="1"/>
</dbReference>
<evidence type="ECO:0000256" key="15">
    <source>
        <dbReference type="SAM" id="MobiDB-lite"/>
    </source>
</evidence>
<feature type="binding site" evidence="11">
    <location>
        <position position="72"/>
    </location>
    <ligand>
        <name>Ca(2+)</name>
        <dbReference type="ChEBI" id="CHEBI:29108"/>
        <label>1</label>
    </ligand>
</feature>
<comment type="cofactor">
    <cofactor evidence="14">
        <name>heme b</name>
        <dbReference type="ChEBI" id="CHEBI:60344"/>
    </cofactor>
    <text evidence="14">Binds 1 heme b (iron(II)-protoporphyrin IX) group per subunit.</text>
</comment>
<feature type="disulfide bond" evidence="13">
    <location>
        <begin position="35"/>
        <end position="115"/>
    </location>
</feature>
<comment type="function">
    <text evidence="14">Removal of H(2)O(2), oxidation of toxic reductants, biosynthesis and degradation of lignin, suberization, auxin catabolism, response to environmental stresses such as wounding, pathogen attack and oxidative stress.</text>
</comment>
<feature type="compositionally biased region" description="Basic and acidic residues" evidence="15">
    <location>
        <begin position="146"/>
        <end position="160"/>
    </location>
</feature>
<dbReference type="PROSITE" id="PS50873">
    <property type="entry name" value="PEROXIDASE_4"/>
    <property type="match status" value="1"/>
</dbReference>
<keyword evidence="3 14" id="KW-0575">Peroxidase</keyword>
<dbReference type="InterPro" id="IPR010255">
    <property type="entry name" value="Haem_peroxidase_sf"/>
</dbReference>
<dbReference type="Gene3D" id="1.10.520.10">
    <property type="match status" value="1"/>
</dbReference>
<reference evidence="17" key="1">
    <citation type="journal article" date="2018" name="DNA Res.">
        <title>Multiple hybrid de novo genome assembly of finger millet, an orphan allotetraploid crop.</title>
        <authorList>
            <person name="Hatakeyama M."/>
            <person name="Aluri S."/>
            <person name="Balachadran M.T."/>
            <person name="Sivarajan S.R."/>
            <person name="Patrignani A."/>
            <person name="Gruter S."/>
            <person name="Poveda L."/>
            <person name="Shimizu-Inatsugi R."/>
            <person name="Baeten J."/>
            <person name="Francoijs K.J."/>
            <person name="Nataraja K.N."/>
            <person name="Reddy Y.A.N."/>
            <person name="Phadnis S."/>
            <person name="Ravikumar R.L."/>
            <person name="Schlapbach R."/>
            <person name="Sreeman S.M."/>
            <person name="Shimizu K.K."/>
        </authorList>
    </citation>
    <scope>NUCLEOTIDE SEQUENCE</scope>
</reference>
<feature type="region of interest" description="Disordered" evidence="15">
    <location>
        <begin position="141"/>
        <end position="198"/>
    </location>
</feature>
<evidence type="ECO:0000256" key="12">
    <source>
        <dbReference type="PIRSR" id="PIRSR600823-4"/>
    </source>
</evidence>
<evidence type="ECO:0000259" key="16">
    <source>
        <dbReference type="PROSITE" id="PS50873"/>
    </source>
</evidence>
<feature type="compositionally biased region" description="Basic residues" evidence="15">
    <location>
        <begin position="177"/>
        <end position="195"/>
    </location>
</feature>
<evidence type="ECO:0000313" key="18">
    <source>
        <dbReference type="Proteomes" id="UP001054889"/>
    </source>
</evidence>
<comment type="catalytic activity">
    <reaction evidence="1 14">
        <text>2 a phenolic donor + H2O2 = 2 a phenolic radical donor + 2 H2O</text>
        <dbReference type="Rhea" id="RHEA:56136"/>
        <dbReference type="ChEBI" id="CHEBI:15377"/>
        <dbReference type="ChEBI" id="CHEBI:16240"/>
        <dbReference type="ChEBI" id="CHEBI:139520"/>
        <dbReference type="ChEBI" id="CHEBI:139521"/>
        <dbReference type="EC" id="1.11.1.7"/>
    </reaction>
</comment>
<evidence type="ECO:0000256" key="14">
    <source>
        <dbReference type="RuleBase" id="RU362060"/>
    </source>
</evidence>
<feature type="binding site" evidence="11">
    <location>
        <position position="76"/>
    </location>
    <ligand>
        <name>Ca(2+)</name>
        <dbReference type="ChEBI" id="CHEBI:29108"/>
        <label>1</label>
    </ligand>
</feature>
<feature type="binding site" evidence="11">
    <location>
        <position position="70"/>
    </location>
    <ligand>
        <name>Ca(2+)</name>
        <dbReference type="ChEBI" id="CHEBI:29108"/>
        <label>1</label>
    </ligand>
</feature>
<organism evidence="17 18">
    <name type="scientific">Eleusine coracana subsp. coracana</name>
    <dbReference type="NCBI Taxonomy" id="191504"/>
    <lineage>
        <taxon>Eukaryota</taxon>
        <taxon>Viridiplantae</taxon>
        <taxon>Streptophyta</taxon>
        <taxon>Embryophyta</taxon>
        <taxon>Tracheophyta</taxon>
        <taxon>Spermatophyta</taxon>
        <taxon>Magnoliopsida</taxon>
        <taxon>Liliopsida</taxon>
        <taxon>Poales</taxon>
        <taxon>Poaceae</taxon>
        <taxon>PACMAD clade</taxon>
        <taxon>Chloridoideae</taxon>
        <taxon>Cynodonteae</taxon>
        <taxon>Eleusininae</taxon>
        <taxon>Eleusine</taxon>
    </lineage>
</organism>
<name>A0AAV5DF28_ELECO</name>
<evidence type="ECO:0000256" key="1">
    <source>
        <dbReference type="ARBA" id="ARBA00000189"/>
    </source>
</evidence>
<dbReference type="PRINTS" id="PR00461">
    <property type="entry name" value="PLPEROXIDASE"/>
</dbReference>
<dbReference type="GO" id="GO:0046872">
    <property type="term" value="F:metal ion binding"/>
    <property type="evidence" value="ECO:0007669"/>
    <property type="project" value="UniProtKB-UniRule"/>
</dbReference>
<dbReference type="EMBL" id="BQKI01000015">
    <property type="protein sequence ID" value="GJN08545.1"/>
    <property type="molecule type" value="Genomic_DNA"/>
</dbReference>
<evidence type="ECO:0000256" key="2">
    <source>
        <dbReference type="ARBA" id="ARBA00004613"/>
    </source>
</evidence>
<feature type="disulfide bond" evidence="13">
    <location>
        <begin position="68"/>
        <end position="73"/>
    </location>
</feature>
<evidence type="ECO:0000256" key="3">
    <source>
        <dbReference type="ARBA" id="ARBA00022559"/>
    </source>
</evidence>
<keyword evidence="7 14" id="KW-0560">Oxidoreductase</keyword>
<evidence type="ECO:0000256" key="9">
    <source>
        <dbReference type="ARBA" id="ARBA00023324"/>
    </source>
</evidence>
<feature type="domain" description="Plant heme peroxidase family profile" evidence="16">
    <location>
        <begin position="25"/>
        <end position="192"/>
    </location>
</feature>
<evidence type="ECO:0000256" key="6">
    <source>
        <dbReference type="ARBA" id="ARBA00022837"/>
    </source>
</evidence>
<evidence type="ECO:0000256" key="10">
    <source>
        <dbReference type="PIRSR" id="PIRSR600823-1"/>
    </source>
</evidence>
<dbReference type="PANTHER" id="PTHR31388:SF159">
    <property type="entry name" value="PEROXIDASE"/>
    <property type="match status" value="1"/>
</dbReference>
<feature type="chain" id="PRO_5043089998" description="Peroxidase" evidence="14">
    <location>
        <begin position="24"/>
        <end position="341"/>
    </location>
</feature>
<feature type="binding site" evidence="11">
    <location>
        <position position="88"/>
    </location>
    <ligand>
        <name>Ca(2+)</name>
        <dbReference type="ChEBI" id="CHEBI:29108"/>
        <label>1</label>
    </ligand>
</feature>
<feature type="active site" description="Proton acceptor" evidence="10">
    <location>
        <position position="66"/>
    </location>
</feature>
<evidence type="ECO:0000256" key="11">
    <source>
        <dbReference type="PIRSR" id="PIRSR600823-3"/>
    </source>
</evidence>
<dbReference type="PANTHER" id="PTHR31388">
    <property type="entry name" value="PEROXIDASE 72-RELATED"/>
    <property type="match status" value="1"/>
</dbReference>
<feature type="compositionally biased region" description="Low complexity" evidence="15">
    <location>
        <begin position="216"/>
        <end position="232"/>
    </location>
</feature>
<feature type="region of interest" description="Disordered" evidence="15">
    <location>
        <begin position="213"/>
        <end position="323"/>
    </location>
</feature>
<keyword evidence="8 14" id="KW-0408">Iron</keyword>
<evidence type="ECO:0000256" key="13">
    <source>
        <dbReference type="PIRSR" id="PIRSR600823-5"/>
    </source>
</evidence>
<sequence>MATVLSVALCALLCLAALGGARAQQLNPAYYDESCPNLYDTTRRVIQEARAGDPRILASLLRLHFHDCFVNGCDGSLLLDETPTMASEKAAAPNDRSARGFPVVDDIKAALEKACPGVVSCADILTRRRNLRRTVWRPVLEGDAGQEGRPDGQLQRRAEPPEPDGTAGRAQEEVRRVPSRRHRFRRPPRGAHVRPRAVLVLPGPALQLERHDAARPDAGPGLPRRAPAALPGGERRRGPDEQPRPDHAGHVRQQLLRRRPGRPRPAPVRPGDALRAGGGRGVHRAHRRPLRCEPTRLLPELRDGHGQDGKHRAAHGERGGGQEELQGGQWVLINLIVDVHM</sequence>
<dbReference type="InterPro" id="IPR002016">
    <property type="entry name" value="Haem_peroxidase"/>
</dbReference>
<comment type="subcellular location">
    <subcellularLocation>
        <location evidence="2 14">Secreted</location>
    </subcellularLocation>
</comment>
<gene>
    <name evidence="17" type="primary">ga26479</name>
    <name evidence="17" type="ORF">PR202_ga26479</name>
</gene>